<dbReference type="EMBL" id="CAJOBE010010448">
    <property type="protein sequence ID" value="CAF4108633.1"/>
    <property type="molecule type" value="Genomic_DNA"/>
</dbReference>
<evidence type="ECO:0000313" key="1">
    <source>
        <dbReference type="EMBL" id="CAF4108633.1"/>
    </source>
</evidence>
<accession>A0A819VGP3</accession>
<organism evidence="1 2">
    <name type="scientific">Rotaria sordida</name>
    <dbReference type="NCBI Taxonomy" id="392033"/>
    <lineage>
        <taxon>Eukaryota</taxon>
        <taxon>Metazoa</taxon>
        <taxon>Spiralia</taxon>
        <taxon>Gnathifera</taxon>
        <taxon>Rotifera</taxon>
        <taxon>Eurotatoria</taxon>
        <taxon>Bdelloidea</taxon>
        <taxon>Philodinida</taxon>
        <taxon>Philodinidae</taxon>
        <taxon>Rotaria</taxon>
    </lineage>
</organism>
<name>A0A819VGP3_9BILA</name>
<sequence length="49" mass="5542">TTSTLPISYYANPPFPYSSKLYTTRPMMMNNSLNTTMKLPIAIVPPFTK</sequence>
<comment type="caution">
    <text evidence="1">The sequence shown here is derived from an EMBL/GenBank/DDBJ whole genome shotgun (WGS) entry which is preliminary data.</text>
</comment>
<dbReference type="AlphaFoldDB" id="A0A819VGP3"/>
<protein>
    <submittedName>
        <fullName evidence="1">Uncharacterized protein</fullName>
    </submittedName>
</protein>
<feature type="non-terminal residue" evidence="1">
    <location>
        <position position="1"/>
    </location>
</feature>
<proteinExistence type="predicted"/>
<evidence type="ECO:0000313" key="2">
    <source>
        <dbReference type="Proteomes" id="UP000663874"/>
    </source>
</evidence>
<gene>
    <name evidence="1" type="ORF">FNK824_LOCUS31741</name>
</gene>
<reference evidence="1" key="1">
    <citation type="submission" date="2021-02" db="EMBL/GenBank/DDBJ databases">
        <authorList>
            <person name="Nowell W R."/>
        </authorList>
    </citation>
    <scope>NUCLEOTIDE SEQUENCE</scope>
</reference>
<dbReference type="Proteomes" id="UP000663874">
    <property type="component" value="Unassembled WGS sequence"/>
</dbReference>